<keyword evidence="8 9" id="KW-0472">Membrane</keyword>
<proteinExistence type="predicted"/>
<dbReference type="GO" id="GO:0015658">
    <property type="term" value="F:branched-chain amino acid transmembrane transporter activity"/>
    <property type="evidence" value="ECO:0007669"/>
    <property type="project" value="InterPro"/>
</dbReference>
<dbReference type="PROSITE" id="PS50893">
    <property type="entry name" value="ABC_TRANSPORTER_2"/>
    <property type="match status" value="1"/>
</dbReference>
<gene>
    <name evidence="11" type="ORF">FHS16_002797</name>
</gene>
<accession>A0A7W5GAG8</accession>
<protein>
    <submittedName>
        <fullName evidence="11">ABC-type branched-subunit amino acid transport system ATPase component/ABC-type branched-subunit amino acid transport system permease subunit</fullName>
    </submittedName>
</protein>
<keyword evidence="3" id="KW-1003">Cell membrane</keyword>
<comment type="caution">
    <text evidence="11">The sequence shown here is derived from an EMBL/GenBank/DDBJ whole genome shotgun (WGS) entry which is preliminary data.</text>
</comment>
<dbReference type="InterPro" id="IPR003593">
    <property type="entry name" value="AAA+_ATPase"/>
</dbReference>
<feature type="transmembrane region" description="Helical" evidence="9">
    <location>
        <begin position="41"/>
        <end position="69"/>
    </location>
</feature>
<keyword evidence="6" id="KW-0067">ATP-binding</keyword>
<feature type="transmembrane region" description="Helical" evidence="9">
    <location>
        <begin position="89"/>
        <end position="111"/>
    </location>
</feature>
<comment type="subcellular location">
    <subcellularLocation>
        <location evidence="1">Cell membrane</location>
        <topology evidence="1">Multi-pass membrane protein</topology>
    </subcellularLocation>
</comment>
<evidence type="ECO:0000256" key="9">
    <source>
        <dbReference type="SAM" id="Phobius"/>
    </source>
</evidence>
<evidence type="ECO:0000259" key="10">
    <source>
        <dbReference type="PROSITE" id="PS50893"/>
    </source>
</evidence>
<feature type="transmembrane region" description="Helical" evidence="9">
    <location>
        <begin position="167"/>
        <end position="185"/>
    </location>
</feature>
<feature type="transmembrane region" description="Helical" evidence="9">
    <location>
        <begin position="118"/>
        <end position="137"/>
    </location>
</feature>
<feature type="transmembrane region" description="Helical" evidence="9">
    <location>
        <begin position="254"/>
        <end position="278"/>
    </location>
</feature>
<organism evidence="11 12">
    <name type="scientific">Paenibacillus endophyticus</name>
    <dbReference type="NCBI Taxonomy" id="1294268"/>
    <lineage>
        <taxon>Bacteria</taxon>
        <taxon>Bacillati</taxon>
        <taxon>Bacillota</taxon>
        <taxon>Bacilli</taxon>
        <taxon>Bacillales</taxon>
        <taxon>Paenibacillaceae</taxon>
        <taxon>Paenibacillus</taxon>
    </lineage>
</organism>
<dbReference type="InterPro" id="IPR001851">
    <property type="entry name" value="ABC_transp_permease"/>
</dbReference>
<dbReference type="Pfam" id="PF12399">
    <property type="entry name" value="BCA_ABC_TP_C"/>
    <property type="match status" value="1"/>
</dbReference>
<dbReference type="Gene3D" id="3.40.50.300">
    <property type="entry name" value="P-loop containing nucleotide triphosphate hydrolases"/>
    <property type="match status" value="1"/>
</dbReference>
<evidence type="ECO:0000256" key="6">
    <source>
        <dbReference type="ARBA" id="ARBA00022840"/>
    </source>
</evidence>
<dbReference type="GO" id="GO:0016887">
    <property type="term" value="F:ATP hydrolysis activity"/>
    <property type="evidence" value="ECO:0007669"/>
    <property type="project" value="InterPro"/>
</dbReference>
<dbReference type="Proteomes" id="UP000518605">
    <property type="component" value="Unassembled WGS sequence"/>
</dbReference>
<dbReference type="RefSeq" id="WP_183562974.1">
    <property type="nucleotide sequence ID" value="NZ_CBCSLB010000006.1"/>
</dbReference>
<dbReference type="FunFam" id="3.40.50.300:FF:000421">
    <property type="entry name" value="Branched-chain amino acid ABC transporter ATP-binding protein"/>
    <property type="match status" value="1"/>
</dbReference>
<evidence type="ECO:0000256" key="2">
    <source>
        <dbReference type="ARBA" id="ARBA00022448"/>
    </source>
</evidence>
<dbReference type="InterPro" id="IPR051120">
    <property type="entry name" value="ABC_AA/LPS_Transport"/>
</dbReference>
<dbReference type="GO" id="GO:0005524">
    <property type="term" value="F:ATP binding"/>
    <property type="evidence" value="ECO:0007669"/>
    <property type="project" value="UniProtKB-KW"/>
</dbReference>
<sequence length="609" mass="65133">MNQLIEKSFGYRTAAGWIAGLAAVGLLAAGPWMVDTYYLNLLFMIGIFVITCTGMNILIGYCGIVSIGHAGLMAVGAYMSSFLSTTYGLSFWTVALIGMLVSLIIGSLIAIPTIRAGGVYLSMITIAFGVVIHEVLIRWDGFSGGPLGISGIAKPQVAGYTFDLKSMYIFVLAIAVIALLIARNLRRSSWGRAMIATKENEIAAASLGIRKFTVQYAGFAISSVLAGLSGAIYAHTNSFISPDTYNFQTSVQLVLIVILGGSGRVLGPVIGAAIIVFLPEVLDMEKLRMALYGGIMFAVLFFLPKGIAGTVAGWVAPQLSRFAPKSQKASSSTASGEEIMFSAPAQAKDKELLVLEGINKYFGGLHALKDVSFSVAAGTIHSLVGPNGAGKTTLLNVISGLYSSEQGSFKLHGEKLVPRSLSAVAQLGIARTFQHSRLFKELSVLENIMTGMTKRERSGLGASLLRTPKQLRSERQMEARSHALLDLIGYEGDRHMPASQLPYGHQRMVEIARALATSPSLLLLDEPAAGMTATEIEQLENLLRKLVSHGVTVILIEHHMDFVQRVSDTVTVLDFGRVIGTGSPEQMLSDPRVIQAYLGGEEVAASAEH</sequence>
<dbReference type="CDD" id="cd03219">
    <property type="entry name" value="ABC_Mj1267_LivG_branched"/>
    <property type="match status" value="1"/>
</dbReference>
<evidence type="ECO:0000256" key="5">
    <source>
        <dbReference type="ARBA" id="ARBA00022741"/>
    </source>
</evidence>
<evidence type="ECO:0000256" key="8">
    <source>
        <dbReference type="ARBA" id="ARBA00023136"/>
    </source>
</evidence>
<dbReference type="PANTHER" id="PTHR45772">
    <property type="entry name" value="CONSERVED COMPONENT OF ABC TRANSPORTER FOR NATURAL AMINO ACIDS-RELATED"/>
    <property type="match status" value="1"/>
</dbReference>
<keyword evidence="12" id="KW-1185">Reference proteome</keyword>
<dbReference type="Pfam" id="PF02653">
    <property type="entry name" value="BPD_transp_2"/>
    <property type="match status" value="1"/>
</dbReference>
<dbReference type="EMBL" id="JACHXW010000007">
    <property type="protein sequence ID" value="MBB3152740.1"/>
    <property type="molecule type" value="Genomic_DNA"/>
</dbReference>
<evidence type="ECO:0000256" key="1">
    <source>
        <dbReference type="ARBA" id="ARBA00004651"/>
    </source>
</evidence>
<reference evidence="11 12" key="1">
    <citation type="submission" date="2020-08" db="EMBL/GenBank/DDBJ databases">
        <title>Genomic Encyclopedia of Type Strains, Phase III (KMG-III): the genomes of soil and plant-associated and newly described type strains.</title>
        <authorList>
            <person name="Whitman W."/>
        </authorList>
    </citation>
    <scope>NUCLEOTIDE SEQUENCE [LARGE SCALE GENOMIC DNA]</scope>
    <source>
        <strain evidence="11 12">CECT 8234</strain>
    </source>
</reference>
<evidence type="ECO:0000256" key="7">
    <source>
        <dbReference type="ARBA" id="ARBA00022989"/>
    </source>
</evidence>
<dbReference type="SMART" id="SM00382">
    <property type="entry name" value="AAA"/>
    <property type="match status" value="1"/>
</dbReference>
<dbReference type="AlphaFoldDB" id="A0A7W5GAG8"/>
<dbReference type="InterPro" id="IPR003439">
    <property type="entry name" value="ABC_transporter-like_ATP-bd"/>
</dbReference>
<dbReference type="SUPFAM" id="SSF52540">
    <property type="entry name" value="P-loop containing nucleoside triphosphate hydrolases"/>
    <property type="match status" value="1"/>
</dbReference>
<dbReference type="Pfam" id="PF00005">
    <property type="entry name" value="ABC_tran"/>
    <property type="match status" value="1"/>
</dbReference>
<evidence type="ECO:0000256" key="4">
    <source>
        <dbReference type="ARBA" id="ARBA00022692"/>
    </source>
</evidence>
<feature type="transmembrane region" description="Helical" evidence="9">
    <location>
        <begin position="14"/>
        <end position="34"/>
    </location>
</feature>
<dbReference type="CDD" id="cd06581">
    <property type="entry name" value="TM_PBP1_LivM_like"/>
    <property type="match status" value="1"/>
</dbReference>
<keyword evidence="5" id="KW-0547">Nucleotide-binding</keyword>
<feature type="domain" description="ABC transporter" evidence="10">
    <location>
        <begin position="353"/>
        <end position="600"/>
    </location>
</feature>
<evidence type="ECO:0000313" key="12">
    <source>
        <dbReference type="Proteomes" id="UP000518605"/>
    </source>
</evidence>
<keyword evidence="4 9" id="KW-0812">Transmembrane</keyword>
<keyword evidence="2" id="KW-0813">Transport</keyword>
<evidence type="ECO:0000313" key="11">
    <source>
        <dbReference type="EMBL" id="MBB3152740.1"/>
    </source>
</evidence>
<dbReference type="InterPro" id="IPR043428">
    <property type="entry name" value="LivM-like"/>
</dbReference>
<feature type="transmembrane region" description="Helical" evidence="9">
    <location>
        <begin position="216"/>
        <end position="234"/>
    </location>
</feature>
<evidence type="ECO:0000256" key="3">
    <source>
        <dbReference type="ARBA" id="ARBA00022475"/>
    </source>
</evidence>
<name>A0A7W5GAG8_9BACL</name>
<feature type="transmembrane region" description="Helical" evidence="9">
    <location>
        <begin position="290"/>
        <end position="316"/>
    </location>
</feature>
<dbReference type="InterPro" id="IPR027417">
    <property type="entry name" value="P-loop_NTPase"/>
</dbReference>
<dbReference type="GO" id="GO:0005886">
    <property type="term" value="C:plasma membrane"/>
    <property type="evidence" value="ECO:0007669"/>
    <property type="project" value="UniProtKB-SubCell"/>
</dbReference>
<keyword evidence="7 9" id="KW-1133">Transmembrane helix</keyword>
<dbReference type="InterPro" id="IPR032823">
    <property type="entry name" value="BCA_ABC_TP_C"/>
</dbReference>